<reference evidence="12" key="2">
    <citation type="submission" date="2020-04" db="EMBL/GenBank/DDBJ databases">
        <authorList>
            <consortium name="NCBI Genome Project"/>
        </authorList>
    </citation>
    <scope>NUCLEOTIDE SEQUENCE</scope>
    <source>
        <strain evidence="12">CBS 304.34</strain>
    </source>
</reference>
<evidence type="ECO:0000313" key="10">
    <source>
        <dbReference type="EMBL" id="KAF2804070.1"/>
    </source>
</evidence>
<name>A0A6A6Y5Y3_9PEZI</name>
<feature type="compositionally biased region" description="Basic and acidic residues" evidence="9">
    <location>
        <begin position="10"/>
        <end position="27"/>
    </location>
</feature>
<protein>
    <recommendedName>
        <fullName evidence="5">Mitotic-spindle organizing protein 1</fullName>
    </recommendedName>
    <alternativeName>
        <fullName evidence="8">Mitotic-spindle organizing protein associated with a ring of gamma-tubulin 1</fullName>
    </alternativeName>
</protein>
<accession>A0A6A6Y5Y3</accession>
<comment type="function">
    <text evidence="1">Required for gamma-tubulin complex recruitment to the microtubule organizing center (MTOC).</text>
</comment>
<gene>
    <name evidence="10 12" type="ORF">BDZ99DRAFT_526109</name>
</gene>
<organism evidence="10">
    <name type="scientific">Mytilinidion resinicola</name>
    <dbReference type="NCBI Taxonomy" id="574789"/>
    <lineage>
        <taxon>Eukaryota</taxon>
        <taxon>Fungi</taxon>
        <taxon>Dikarya</taxon>
        <taxon>Ascomycota</taxon>
        <taxon>Pezizomycotina</taxon>
        <taxon>Dothideomycetes</taxon>
        <taxon>Pleosporomycetidae</taxon>
        <taxon>Mytilinidiales</taxon>
        <taxon>Mytilinidiaceae</taxon>
        <taxon>Mytilinidion</taxon>
    </lineage>
</organism>
<dbReference type="GO" id="GO:0051415">
    <property type="term" value="P:microtubule nucleation by interphase microtubule organizing center"/>
    <property type="evidence" value="ECO:0007669"/>
    <property type="project" value="TreeGrafter"/>
</dbReference>
<evidence type="ECO:0000256" key="4">
    <source>
        <dbReference type="ARBA" id="ARBA00011378"/>
    </source>
</evidence>
<dbReference type="OrthoDB" id="48571at2759"/>
<dbReference type="GO" id="GO:0090307">
    <property type="term" value="P:mitotic spindle assembly"/>
    <property type="evidence" value="ECO:0007669"/>
    <property type="project" value="TreeGrafter"/>
</dbReference>
<comment type="similarity">
    <text evidence="3">Belongs to the MOZART1 family.</text>
</comment>
<evidence type="ECO:0000256" key="5">
    <source>
        <dbReference type="ARBA" id="ARBA00016992"/>
    </source>
</evidence>
<dbReference type="GeneID" id="54466990"/>
<dbReference type="RefSeq" id="XP_033571034.1">
    <property type="nucleotide sequence ID" value="XM_033726097.1"/>
</dbReference>
<evidence type="ECO:0000313" key="12">
    <source>
        <dbReference type="RefSeq" id="XP_033571034.1"/>
    </source>
</evidence>
<evidence type="ECO:0000313" key="11">
    <source>
        <dbReference type="Proteomes" id="UP000504636"/>
    </source>
</evidence>
<evidence type="ECO:0000256" key="1">
    <source>
        <dbReference type="ARBA" id="ARBA00003060"/>
    </source>
</evidence>
<evidence type="ECO:0000256" key="7">
    <source>
        <dbReference type="ARBA" id="ARBA00023212"/>
    </source>
</evidence>
<comment type="subcellular location">
    <subcellularLocation>
        <location evidence="2">Cytoplasm</location>
        <location evidence="2">Cytoskeleton</location>
        <location evidence="2">Microtubule organizing center</location>
        <location evidence="2">Spindle pole body</location>
    </subcellularLocation>
</comment>
<dbReference type="GO" id="GO:0033566">
    <property type="term" value="P:gamma-tubulin complex localization"/>
    <property type="evidence" value="ECO:0007669"/>
    <property type="project" value="InterPro"/>
</dbReference>
<dbReference type="EMBL" id="MU003715">
    <property type="protein sequence ID" value="KAF2804070.1"/>
    <property type="molecule type" value="Genomic_DNA"/>
</dbReference>
<keyword evidence="7" id="KW-0206">Cytoskeleton</keyword>
<dbReference type="Pfam" id="PF12554">
    <property type="entry name" value="MOZART1"/>
    <property type="match status" value="1"/>
</dbReference>
<reference evidence="10 12" key="1">
    <citation type="journal article" date="2020" name="Stud. Mycol.">
        <title>101 Dothideomycetes genomes: a test case for predicting lifestyles and emergence of pathogens.</title>
        <authorList>
            <person name="Haridas S."/>
            <person name="Albert R."/>
            <person name="Binder M."/>
            <person name="Bloem J."/>
            <person name="Labutti K."/>
            <person name="Salamov A."/>
            <person name="Andreopoulos B."/>
            <person name="Baker S."/>
            <person name="Barry K."/>
            <person name="Bills G."/>
            <person name="Bluhm B."/>
            <person name="Cannon C."/>
            <person name="Castanera R."/>
            <person name="Culley D."/>
            <person name="Daum C."/>
            <person name="Ezra D."/>
            <person name="Gonzalez J."/>
            <person name="Henrissat B."/>
            <person name="Kuo A."/>
            <person name="Liang C."/>
            <person name="Lipzen A."/>
            <person name="Lutzoni F."/>
            <person name="Magnuson J."/>
            <person name="Mondo S."/>
            <person name="Nolan M."/>
            <person name="Ohm R."/>
            <person name="Pangilinan J."/>
            <person name="Park H.-J."/>
            <person name="Ramirez L."/>
            <person name="Alfaro M."/>
            <person name="Sun H."/>
            <person name="Tritt A."/>
            <person name="Yoshinaga Y."/>
            <person name="Zwiers L.-H."/>
            <person name="Turgeon B."/>
            <person name="Goodwin S."/>
            <person name="Spatafora J."/>
            <person name="Crous P."/>
            <person name="Grigoriev I."/>
        </authorList>
    </citation>
    <scope>NUCLEOTIDE SEQUENCE</scope>
    <source>
        <strain evidence="10 12">CBS 304.34</strain>
    </source>
</reference>
<dbReference type="PANTHER" id="PTHR28520">
    <property type="entry name" value="MITOTIC-SPINDLE ORGANIZING PROTEIN 1"/>
    <property type="match status" value="1"/>
</dbReference>
<reference evidence="12" key="3">
    <citation type="submission" date="2025-04" db="UniProtKB">
        <authorList>
            <consortium name="RefSeq"/>
        </authorList>
    </citation>
    <scope>IDENTIFICATION</scope>
    <source>
        <strain evidence="12">CBS 304.34</strain>
    </source>
</reference>
<evidence type="ECO:0000256" key="6">
    <source>
        <dbReference type="ARBA" id="ARBA00022490"/>
    </source>
</evidence>
<dbReference type="InterPro" id="IPR022214">
    <property type="entry name" value="MZT1"/>
</dbReference>
<evidence type="ECO:0000256" key="9">
    <source>
        <dbReference type="SAM" id="MobiDB-lite"/>
    </source>
</evidence>
<feature type="region of interest" description="Disordered" evidence="9">
    <location>
        <begin position="1"/>
        <end position="27"/>
    </location>
</feature>
<evidence type="ECO:0000256" key="8">
    <source>
        <dbReference type="ARBA" id="ARBA00029810"/>
    </source>
</evidence>
<comment type="subunit">
    <text evidence="4">Part of the gamma-tubulin complex.</text>
</comment>
<dbReference type="AlphaFoldDB" id="A0A6A6Y5Y3"/>
<dbReference type="GO" id="GO:0000931">
    <property type="term" value="C:gamma-tubulin ring complex"/>
    <property type="evidence" value="ECO:0007669"/>
    <property type="project" value="InterPro"/>
</dbReference>
<keyword evidence="11" id="KW-1185">Reference proteome</keyword>
<dbReference type="Proteomes" id="UP000504636">
    <property type="component" value="Unplaced"/>
</dbReference>
<dbReference type="GO" id="GO:0044732">
    <property type="term" value="C:mitotic spindle pole body"/>
    <property type="evidence" value="ECO:0007669"/>
    <property type="project" value="TreeGrafter"/>
</dbReference>
<keyword evidence="6" id="KW-0963">Cytoplasm</keyword>
<sequence>MSNRDKKGKAKEEPQLEKSDREKSRQAHVETLEILSEISAFLETGLTDSQIAYCASLIGRGVNPEALAEVIRTLRTQYPERETGSKDSN</sequence>
<dbReference type="GO" id="GO:0005819">
    <property type="term" value="C:spindle"/>
    <property type="evidence" value="ECO:0007669"/>
    <property type="project" value="TreeGrafter"/>
</dbReference>
<evidence type="ECO:0000256" key="2">
    <source>
        <dbReference type="ARBA" id="ARBA00004317"/>
    </source>
</evidence>
<dbReference type="GO" id="GO:0031021">
    <property type="term" value="C:interphase microtubule organizing center"/>
    <property type="evidence" value="ECO:0007669"/>
    <property type="project" value="TreeGrafter"/>
</dbReference>
<dbReference type="PANTHER" id="PTHR28520:SF2">
    <property type="entry name" value="MITOTIC-SPINDLE ORGANIZING PROTEIN 1"/>
    <property type="match status" value="1"/>
</dbReference>
<proteinExistence type="inferred from homology"/>
<evidence type="ECO:0000256" key="3">
    <source>
        <dbReference type="ARBA" id="ARBA00011015"/>
    </source>
</evidence>